<feature type="non-terminal residue" evidence="1">
    <location>
        <position position="214"/>
    </location>
</feature>
<proteinExistence type="predicted"/>
<dbReference type="AlphaFoldDB" id="A0A6G0VT22"/>
<organism evidence="1 2">
    <name type="scientific">Aphis craccivora</name>
    <name type="common">Cowpea aphid</name>
    <dbReference type="NCBI Taxonomy" id="307492"/>
    <lineage>
        <taxon>Eukaryota</taxon>
        <taxon>Metazoa</taxon>
        <taxon>Ecdysozoa</taxon>
        <taxon>Arthropoda</taxon>
        <taxon>Hexapoda</taxon>
        <taxon>Insecta</taxon>
        <taxon>Pterygota</taxon>
        <taxon>Neoptera</taxon>
        <taxon>Paraneoptera</taxon>
        <taxon>Hemiptera</taxon>
        <taxon>Sternorrhyncha</taxon>
        <taxon>Aphidomorpha</taxon>
        <taxon>Aphidoidea</taxon>
        <taxon>Aphididae</taxon>
        <taxon>Aphidini</taxon>
        <taxon>Aphis</taxon>
        <taxon>Aphis</taxon>
    </lineage>
</organism>
<comment type="caution">
    <text evidence="1">The sequence shown here is derived from an EMBL/GenBank/DDBJ whole genome shotgun (WGS) entry which is preliminary data.</text>
</comment>
<name>A0A6G0VT22_APHCR</name>
<keyword evidence="2" id="KW-1185">Reference proteome</keyword>
<accession>A0A6G0VT22</accession>
<dbReference type="Proteomes" id="UP000478052">
    <property type="component" value="Unassembled WGS sequence"/>
</dbReference>
<evidence type="ECO:0000313" key="2">
    <source>
        <dbReference type="Proteomes" id="UP000478052"/>
    </source>
</evidence>
<sequence>MRGRKASVHPDKIVQTVLRFRDRVIQEIDGVKKISVATNDVWSDMSKYLNGAISKNALHLFVHNGRHDVKKALGVLPVIQEMTSSITKTAEELLQSDSDSNSSEDSNNLPKKEFVITFSTSEWQQIQPEEVVYKLNDKSRPMSSCRSFYVLPKGSWSPWIAEHFWEHTQLPCCISFKRAKVHKEGSIYIYVIGRCTVCESNFKGVIGEKPIGNS</sequence>
<gene>
    <name evidence="1" type="ORF">FWK35_00027884</name>
</gene>
<protein>
    <submittedName>
        <fullName evidence="1">Uncharacterized protein</fullName>
    </submittedName>
</protein>
<evidence type="ECO:0000313" key="1">
    <source>
        <dbReference type="EMBL" id="KAF0708118.1"/>
    </source>
</evidence>
<dbReference type="OrthoDB" id="10406026at2759"/>
<dbReference type="EMBL" id="VUJU01012278">
    <property type="protein sequence ID" value="KAF0708118.1"/>
    <property type="molecule type" value="Genomic_DNA"/>
</dbReference>
<reference evidence="1 2" key="1">
    <citation type="submission" date="2019-08" db="EMBL/GenBank/DDBJ databases">
        <title>Whole genome of Aphis craccivora.</title>
        <authorList>
            <person name="Voronova N.V."/>
            <person name="Shulinski R.S."/>
            <person name="Bandarenka Y.V."/>
            <person name="Zhorov D.G."/>
            <person name="Warner D."/>
        </authorList>
    </citation>
    <scope>NUCLEOTIDE SEQUENCE [LARGE SCALE GENOMIC DNA]</scope>
    <source>
        <strain evidence="1">180601</strain>
        <tissue evidence="1">Whole Body</tissue>
    </source>
</reference>